<dbReference type="STRING" id="269621.A0A238FTQ6"/>
<dbReference type="AlphaFoldDB" id="A0A238FTQ6"/>
<keyword evidence="9" id="KW-1185">Reference proteome</keyword>
<evidence type="ECO:0000256" key="1">
    <source>
        <dbReference type="ARBA" id="ARBA00004123"/>
    </source>
</evidence>
<evidence type="ECO:0000256" key="4">
    <source>
        <dbReference type="ARBA" id="ARBA00022835"/>
    </source>
</evidence>
<feature type="region of interest" description="Disordered" evidence="6">
    <location>
        <begin position="284"/>
        <end position="307"/>
    </location>
</feature>
<evidence type="ECO:0000256" key="2">
    <source>
        <dbReference type="ARBA" id="ARBA00006678"/>
    </source>
</evidence>
<dbReference type="InterPro" id="IPR027408">
    <property type="entry name" value="PNPase/RNase_PH_dom_sf"/>
</dbReference>
<dbReference type="OrthoDB" id="27298at2759"/>
<evidence type="ECO:0000256" key="6">
    <source>
        <dbReference type="SAM" id="MobiDB-lite"/>
    </source>
</evidence>
<evidence type="ECO:0000259" key="7">
    <source>
        <dbReference type="Pfam" id="PF01138"/>
    </source>
</evidence>
<evidence type="ECO:0000313" key="9">
    <source>
        <dbReference type="Proteomes" id="UP000198372"/>
    </source>
</evidence>
<dbReference type="InterPro" id="IPR001247">
    <property type="entry name" value="ExoRNase_PH_dom1"/>
</dbReference>
<keyword evidence="4" id="KW-0271">Exosome</keyword>
<dbReference type="Proteomes" id="UP000198372">
    <property type="component" value="Unassembled WGS sequence"/>
</dbReference>
<evidence type="ECO:0000256" key="5">
    <source>
        <dbReference type="ARBA" id="ARBA00023242"/>
    </source>
</evidence>
<dbReference type="GO" id="GO:0003723">
    <property type="term" value="F:RNA binding"/>
    <property type="evidence" value="ECO:0007669"/>
    <property type="project" value="TreeGrafter"/>
</dbReference>
<protein>
    <submittedName>
        <fullName evidence="8">BQ2448_8105 protein</fullName>
    </submittedName>
</protein>
<comment type="subcellular location">
    <subcellularLocation>
        <location evidence="1">Nucleus</location>
    </subcellularLocation>
</comment>
<sequence length="307" mass="32943">MSSHTHLLLPRHDRSTNALRALSLSQSPLSRADGSSRFAFGDLSALASITGPTEVRLRDELVDRAYLEIHVRPCNALPGPASKSHEAMLRSLLSPLIQLHQYPRSLIQLTLQTLSAPSTSFQSTIDPSTPSSSSSSLSSSTLIGASELSTLINASTCALLDAGINLKGMLFSIAVAFLPDPEQGQAGTKKRSNEIRLDPTPMEESIAASTHVFAFSFGAGVGEEVGECTGIESKGNFDQDELFEAQEVAQKACQAVLAFVRKSIGSKYAESQVAVTKLNKKNKYKDRSELKSSQYEPGPELDGMDAE</sequence>
<dbReference type="InterPro" id="IPR020568">
    <property type="entry name" value="Ribosomal_Su5_D2-typ_SF"/>
</dbReference>
<dbReference type="SUPFAM" id="SSF55666">
    <property type="entry name" value="Ribonuclease PH domain 2-like"/>
    <property type="match status" value="1"/>
</dbReference>
<name>A0A238FTQ6_9BASI</name>
<dbReference type="Pfam" id="PF01138">
    <property type="entry name" value="RNase_PH"/>
    <property type="match status" value="1"/>
</dbReference>
<dbReference type="GO" id="GO:0034475">
    <property type="term" value="P:U4 snRNA 3'-end processing"/>
    <property type="evidence" value="ECO:0007669"/>
    <property type="project" value="TreeGrafter"/>
</dbReference>
<dbReference type="InterPro" id="IPR050080">
    <property type="entry name" value="RNase_PH"/>
</dbReference>
<comment type="similarity">
    <text evidence="2">Belongs to the RNase PH family.</text>
</comment>
<dbReference type="GO" id="GO:0071028">
    <property type="term" value="P:nuclear mRNA surveillance"/>
    <property type="evidence" value="ECO:0007669"/>
    <property type="project" value="TreeGrafter"/>
</dbReference>
<dbReference type="PANTHER" id="PTHR11953">
    <property type="entry name" value="EXOSOME COMPLEX COMPONENT"/>
    <property type="match status" value="1"/>
</dbReference>
<dbReference type="GO" id="GO:0000176">
    <property type="term" value="C:nuclear exosome (RNase complex)"/>
    <property type="evidence" value="ECO:0007669"/>
    <property type="project" value="UniProtKB-ARBA"/>
</dbReference>
<evidence type="ECO:0000313" key="8">
    <source>
        <dbReference type="EMBL" id="SCV74466.1"/>
    </source>
</evidence>
<accession>A0A238FTQ6</accession>
<proteinExistence type="inferred from homology"/>
<dbReference type="InterPro" id="IPR036345">
    <property type="entry name" value="ExoRNase_PH_dom2_sf"/>
</dbReference>
<dbReference type="GO" id="GO:0016075">
    <property type="term" value="P:rRNA catabolic process"/>
    <property type="evidence" value="ECO:0007669"/>
    <property type="project" value="TreeGrafter"/>
</dbReference>
<dbReference type="CDD" id="cd11372">
    <property type="entry name" value="RNase_PH_RRP46"/>
    <property type="match status" value="1"/>
</dbReference>
<dbReference type="GO" id="GO:0006364">
    <property type="term" value="P:rRNA processing"/>
    <property type="evidence" value="ECO:0007669"/>
    <property type="project" value="UniProtKB-KW"/>
</dbReference>
<reference evidence="9" key="1">
    <citation type="submission" date="2016-09" db="EMBL/GenBank/DDBJ databases">
        <authorList>
            <person name="Jeantristanb JTB J.-T."/>
            <person name="Ricardo R."/>
        </authorList>
    </citation>
    <scope>NUCLEOTIDE SEQUENCE [LARGE SCALE GENOMIC DNA]</scope>
</reference>
<dbReference type="SUPFAM" id="SSF54211">
    <property type="entry name" value="Ribosomal protein S5 domain 2-like"/>
    <property type="match status" value="1"/>
</dbReference>
<keyword evidence="5" id="KW-0539">Nucleus</keyword>
<organism evidence="8 9">
    <name type="scientific">Microbotryum intermedium</name>
    <dbReference type="NCBI Taxonomy" id="269621"/>
    <lineage>
        <taxon>Eukaryota</taxon>
        <taxon>Fungi</taxon>
        <taxon>Dikarya</taxon>
        <taxon>Basidiomycota</taxon>
        <taxon>Pucciniomycotina</taxon>
        <taxon>Microbotryomycetes</taxon>
        <taxon>Microbotryales</taxon>
        <taxon>Microbotryaceae</taxon>
        <taxon>Microbotryum</taxon>
    </lineage>
</organism>
<dbReference type="GO" id="GO:0000177">
    <property type="term" value="C:cytoplasmic exosome (RNase complex)"/>
    <property type="evidence" value="ECO:0007669"/>
    <property type="project" value="TreeGrafter"/>
</dbReference>
<gene>
    <name evidence="8" type="ORF">BQ2448_8105</name>
</gene>
<dbReference type="GO" id="GO:0005730">
    <property type="term" value="C:nucleolus"/>
    <property type="evidence" value="ECO:0007669"/>
    <property type="project" value="TreeGrafter"/>
</dbReference>
<dbReference type="PANTHER" id="PTHR11953:SF1">
    <property type="entry name" value="EXOSOME COMPLEX COMPONENT RRP46"/>
    <property type="match status" value="1"/>
</dbReference>
<dbReference type="Gene3D" id="3.30.230.70">
    <property type="entry name" value="GHMP Kinase, N-terminal domain"/>
    <property type="match status" value="1"/>
</dbReference>
<keyword evidence="3" id="KW-0698">rRNA processing</keyword>
<evidence type="ECO:0000256" key="3">
    <source>
        <dbReference type="ARBA" id="ARBA00022552"/>
    </source>
</evidence>
<feature type="domain" description="Exoribonuclease phosphorolytic" evidence="7">
    <location>
        <begin position="19"/>
        <end position="164"/>
    </location>
</feature>
<dbReference type="EMBL" id="FMSP01000021">
    <property type="protein sequence ID" value="SCV74466.1"/>
    <property type="molecule type" value="Genomic_DNA"/>
</dbReference>
<dbReference type="GO" id="GO:0071051">
    <property type="term" value="P:poly(A)-dependent snoRNA 3'-end processing"/>
    <property type="evidence" value="ECO:0007669"/>
    <property type="project" value="TreeGrafter"/>
</dbReference>